<feature type="region of interest" description="Disordered" evidence="2">
    <location>
        <begin position="534"/>
        <end position="567"/>
    </location>
</feature>
<reference evidence="4" key="1">
    <citation type="journal article" date="2020" name="Fungal Divers.">
        <title>Resolving the Mortierellaceae phylogeny through synthesis of multi-gene phylogenetics and phylogenomics.</title>
        <authorList>
            <person name="Vandepol N."/>
            <person name="Liber J."/>
            <person name="Desiro A."/>
            <person name="Na H."/>
            <person name="Kennedy M."/>
            <person name="Barry K."/>
            <person name="Grigoriev I.V."/>
            <person name="Miller A.N."/>
            <person name="O'Donnell K."/>
            <person name="Stajich J.E."/>
            <person name="Bonito G."/>
        </authorList>
    </citation>
    <scope>NUCLEOTIDE SEQUENCE</scope>
    <source>
        <strain evidence="4">BC1065</strain>
    </source>
</reference>
<dbReference type="Pfam" id="PF00566">
    <property type="entry name" value="RabGAP-TBC"/>
    <property type="match status" value="2"/>
</dbReference>
<dbReference type="EMBL" id="JAAAJB010000262">
    <property type="protein sequence ID" value="KAG0260040.1"/>
    <property type="molecule type" value="Genomic_DNA"/>
</dbReference>
<organism evidence="4 5">
    <name type="scientific">Actinomortierella ambigua</name>
    <dbReference type="NCBI Taxonomy" id="1343610"/>
    <lineage>
        <taxon>Eukaryota</taxon>
        <taxon>Fungi</taxon>
        <taxon>Fungi incertae sedis</taxon>
        <taxon>Mucoromycota</taxon>
        <taxon>Mortierellomycotina</taxon>
        <taxon>Mortierellomycetes</taxon>
        <taxon>Mortierellales</taxon>
        <taxon>Mortierellaceae</taxon>
        <taxon>Actinomortierella</taxon>
    </lineage>
</organism>
<feature type="compositionally biased region" description="Low complexity" evidence="2">
    <location>
        <begin position="882"/>
        <end position="896"/>
    </location>
</feature>
<dbReference type="FunFam" id="1.10.472.80:FF:000038">
    <property type="entry name" value="TBC1 domain family member 5"/>
    <property type="match status" value="1"/>
</dbReference>
<feature type="region of interest" description="Disordered" evidence="2">
    <location>
        <begin position="805"/>
        <end position="867"/>
    </location>
</feature>
<evidence type="ECO:0000256" key="2">
    <source>
        <dbReference type="SAM" id="MobiDB-lite"/>
    </source>
</evidence>
<feature type="region of interest" description="Disordered" evidence="2">
    <location>
        <begin position="399"/>
        <end position="462"/>
    </location>
</feature>
<dbReference type="PROSITE" id="PS50086">
    <property type="entry name" value="TBC_RABGAP"/>
    <property type="match status" value="1"/>
</dbReference>
<dbReference type="Proteomes" id="UP000807716">
    <property type="component" value="Unassembled WGS sequence"/>
</dbReference>
<evidence type="ECO:0000313" key="4">
    <source>
        <dbReference type="EMBL" id="KAG0260040.1"/>
    </source>
</evidence>
<dbReference type="PANTHER" id="PTHR22957:SF337">
    <property type="entry name" value="TBC1 DOMAIN FAMILY MEMBER 5"/>
    <property type="match status" value="1"/>
</dbReference>
<feature type="compositionally biased region" description="Low complexity" evidence="2">
    <location>
        <begin position="825"/>
        <end position="850"/>
    </location>
</feature>
<feature type="domain" description="Rab-GAP TBC" evidence="3">
    <location>
        <begin position="36"/>
        <end position="323"/>
    </location>
</feature>
<dbReference type="GO" id="GO:0005096">
    <property type="term" value="F:GTPase activator activity"/>
    <property type="evidence" value="ECO:0007669"/>
    <property type="project" value="UniProtKB-KW"/>
</dbReference>
<dbReference type="FunFam" id="1.10.8.270:FF:000011">
    <property type="entry name" value="TBC1 domain family member 5"/>
    <property type="match status" value="1"/>
</dbReference>
<keyword evidence="5" id="KW-1185">Reference proteome</keyword>
<feature type="region of interest" description="Disordered" evidence="2">
    <location>
        <begin position="591"/>
        <end position="618"/>
    </location>
</feature>
<feature type="region of interest" description="Disordered" evidence="2">
    <location>
        <begin position="659"/>
        <end position="792"/>
    </location>
</feature>
<evidence type="ECO:0000313" key="5">
    <source>
        <dbReference type="Proteomes" id="UP000807716"/>
    </source>
</evidence>
<dbReference type="InterPro" id="IPR000195">
    <property type="entry name" value="Rab-GAP-TBC_dom"/>
</dbReference>
<feature type="compositionally biased region" description="Low complexity" evidence="2">
    <location>
        <begin position="690"/>
        <end position="710"/>
    </location>
</feature>
<dbReference type="GO" id="GO:0005737">
    <property type="term" value="C:cytoplasm"/>
    <property type="evidence" value="ECO:0007669"/>
    <property type="project" value="UniProtKB-ARBA"/>
</dbReference>
<dbReference type="Gene3D" id="1.10.472.80">
    <property type="entry name" value="Ypt/Rab-GAP domain of gyp1p, domain 3"/>
    <property type="match status" value="1"/>
</dbReference>
<feature type="compositionally biased region" description="Basic and acidic residues" evidence="2">
    <location>
        <begin position="976"/>
        <end position="990"/>
    </location>
</feature>
<feature type="region of interest" description="Disordered" evidence="2">
    <location>
        <begin position="882"/>
        <end position="990"/>
    </location>
</feature>
<protein>
    <submittedName>
        <fullName evidence="4">TBC1 domain, member 5</fullName>
    </submittedName>
</protein>
<feature type="compositionally biased region" description="Polar residues" evidence="2">
    <location>
        <begin position="543"/>
        <end position="552"/>
    </location>
</feature>
<feature type="compositionally biased region" description="Basic residues" evidence="2">
    <location>
        <begin position="427"/>
        <end position="446"/>
    </location>
</feature>
<dbReference type="Gene3D" id="1.10.8.270">
    <property type="entry name" value="putative rabgap domain of human tbc1 domain family member 14 like domains"/>
    <property type="match status" value="1"/>
</dbReference>
<dbReference type="PANTHER" id="PTHR22957">
    <property type="entry name" value="TBC1 DOMAIN FAMILY MEMBER GTPASE-ACTIVATING PROTEIN"/>
    <property type="match status" value="1"/>
</dbReference>
<proteinExistence type="predicted"/>
<feature type="compositionally biased region" description="Low complexity" evidence="2">
    <location>
        <begin position="661"/>
        <end position="680"/>
    </location>
</feature>
<sequence length="990" mass="107355">MNTFQGARAKWLEIFGNPDTSLEALKARAISPAGDLGSDGIRSVCWKLYLSILPTLDLSSWPAILAKEREEYSELHRKFIRAVGSEDNIPNLEVNNPLSLAEDSPWQQFFVDSELKKVIRQDVERTFPDNDYFRSQKVQDQLTDILFIFCKIHHDVSYRQGMHELLAHMLWVVSSESLDVSDSAALTAPSDPIMDVMKNVLDSNYIAHDTFILFSRLMVAAKPWYEFSDEGLSSKKQRSLNMDPTLFGRPDTAETPGKPTPVIEWSMRIFHYLKRVDNELFNHLTSLEIQPQLFGIRWFRLLFGREFPMDDVLVLWDGIFSVDPGLKITTFIGLAMLIHIRDDLLESDFSMCLHKLMRYPPCKDVRNFIKQGIYLQAHPTAQGGMELIRQNYLIQGKPLPPLPPQHISHGDQARHSRDEDRSQSPHPQHHKQYPQHRDHHHERNHGRVQSGNGGGIVPHLPPSALEAIKPVTEGFAHVTKNVLESKGGAALNRAIHDMKKSTQSYIRKAGHNVSQHQQNAQSIFPPMFDQAVSSSARLAAQSRPLSTQPTKLPSSPHNSSQQQQPPNALNAQMGQVVAKAIAIFEAVLSQLPQEEPEDTTGGQPTTINTTPNVEFSAKGPAKAGLAALSGLEHVRDVLLGHSTDWNPLVIESAMLDPSEIQETSSVSASQQQQQLQQDPSGRGSPIQQYQQRAATASPSPSSSPRALQPSDTAVKNGRGISSSTSVLRGASPSPISYASRAGESSTVESAKKSSKDRPHHHHAASHGDARKHVTPSVSPPPPPPPTTVIAGVGTADTAVSVIPSPVVSAPTPTPIAKSPRPFSFDDLLAGDNDAGLSGSSDLSQQSPLLAGKGGHVHDDPLSKTKSPRSLLANSQFSWMVGSNGSSDSVLRSSSSSSGGGGSFPTSHRNASSTDVHQDGGSGASPHLLHPRASVDGLRGRMKLDPLAGAVTKPPSVAGGGTTAAGTGASLESLGSHAERTGHDPLQELST</sequence>
<gene>
    <name evidence="4" type="primary">TBC1D5</name>
    <name evidence="4" type="ORF">DFQ27_003766</name>
</gene>
<accession>A0A9P6U5H3</accession>
<feature type="compositionally biased region" description="Pro residues" evidence="2">
    <location>
        <begin position="777"/>
        <end position="786"/>
    </location>
</feature>
<evidence type="ECO:0000256" key="1">
    <source>
        <dbReference type="ARBA" id="ARBA00022468"/>
    </source>
</evidence>
<evidence type="ECO:0000259" key="3">
    <source>
        <dbReference type="PROSITE" id="PS50086"/>
    </source>
</evidence>
<feature type="compositionally biased region" description="Low complexity" evidence="2">
    <location>
        <begin position="553"/>
        <end position="567"/>
    </location>
</feature>
<name>A0A9P6U5H3_9FUNG</name>
<feature type="compositionally biased region" description="Low complexity" evidence="2">
    <location>
        <begin position="805"/>
        <end position="816"/>
    </location>
</feature>
<keyword evidence="1" id="KW-0343">GTPase activation</keyword>
<feature type="compositionally biased region" description="Basic and acidic residues" evidence="2">
    <location>
        <begin position="408"/>
        <end position="423"/>
    </location>
</feature>
<feature type="compositionally biased region" description="Low complexity" evidence="2">
    <location>
        <begin position="599"/>
        <end position="618"/>
    </location>
</feature>
<dbReference type="SMART" id="SM00164">
    <property type="entry name" value="TBC"/>
    <property type="match status" value="1"/>
</dbReference>
<comment type="caution">
    <text evidence="4">The sequence shown here is derived from an EMBL/GenBank/DDBJ whole genome shotgun (WGS) entry which is preliminary data.</text>
</comment>
<dbReference type="InterPro" id="IPR035969">
    <property type="entry name" value="Rab-GAP_TBC_sf"/>
</dbReference>
<dbReference type="OrthoDB" id="27140at2759"/>
<dbReference type="SUPFAM" id="SSF47923">
    <property type="entry name" value="Ypt/Rab-GAP domain of gyp1p"/>
    <property type="match status" value="2"/>
</dbReference>
<dbReference type="AlphaFoldDB" id="A0A9P6U5H3"/>